<dbReference type="Proteomes" id="UP000315783">
    <property type="component" value="Unassembled WGS sequence"/>
</dbReference>
<organism evidence="2 3">
    <name type="scientific">Cordyceps javanica</name>
    <dbReference type="NCBI Taxonomy" id="43265"/>
    <lineage>
        <taxon>Eukaryota</taxon>
        <taxon>Fungi</taxon>
        <taxon>Dikarya</taxon>
        <taxon>Ascomycota</taxon>
        <taxon>Pezizomycotina</taxon>
        <taxon>Sordariomycetes</taxon>
        <taxon>Hypocreomycetidae</taxon>
        <taxon>Hypocreales</taxon>
        <taxon>Cordycipitaceae</taxon>
        <taxon>Cordyceps</taxon>
    </lineage>
</organism>
<accession>A0A545V176</accession>
<name>A0A545V176_9HYPO</name>
<proteinExistence type="predicted"/>
<evidence type="ECO:0000313" key="3">
    <source>
        <dbReference type="Proteomes" id="UP000315783"/>
    </source>
</evidence>
<protein>
    <submittedName>
        <fullName evidence="2">Uncharacterized protein</fullName>
    </submittedName>
</protein>
<feature type="region of interest" description="Disordered" evidence="1">
    <location>
        <begin position="1"/>
        <end position="60"/>
    </location>
</feature>
<comment type="caution">
    <text evidence="2">The sequence shown here is derived from an EMBL/GenBank/DDBJ whole genome shotgun (WGS) entry which is preliminary data.</text>
</comment>
<keyword evidence="3" id="KW-1185">Reference proteome</keyword>
<dbReference type="EMBL" id="SPUK01000007">
    <property type="protein sequence ID" value="TQV95478.1"/>
    <property type="molecule type" value="Genomic_DNA"/>
</dbReference>
<feature type="compositionally biased region" description="Polar residues" evidence="1">
    <location>
        <begin position="18"/>
        <end position="29"/>
    </location>
</feature>
<gene>
    <name evidence="2" type="ORF">IF1G_05307</name>
</gene>
<dbReference type="AlphaFoldDB" id="A0A545V176"/>
<feature type="compositionally biased region" description="Polar residues" evidence="1">
    <location>
        <begin position="37"/>
        <end position="56"/>
    </location>
</feature>
<sequence>MKEQNKRSLLPLPLPRAANSSQTPPSKTATRPPCRNEQPQQQCINTPIDSIPTASGESGARGRKARSLVCCKGGARCRGRLSRAARADEGDGPTMPRCLRLFQSNTKTKTYLHVFQDKEFLSYGDWRCSVWMLVVGWPLVIVVAWGQAEPTSSSANRCLSFSMSCFFFWW</sequence>
<evidence type="ECO:0000256" key="1">
    <source>
        <dbReference type="SAM" id="MobiDB-lite"/>
    </source>
</evidence>
<reference evidence="2 3" key="1">
    <citation type="journal article" date="2019" name="Appl. Microbiol. Biotechnol.">
        <title>Genome sequence of Isaria javanica and comparative genome analysis insights into family S53 peptidase evolution in fungal entomopathogens.</title>
        <authorList>
            <person name="Lin R."/>
            <person name="Zhang X."/>
            <person name="Xin B."/>
            <person name="Zou M."/>
            <person name="Gao Y."/>
            <person name="Qin F."/>
            <person name="Hu Q."/>
            <person name="Xie B."/>
            <person name="Cheng X."/>
        </authorList>
    </citation>
    <scope>NUCLEOTIDE SEQUENCE [LARGE SCALE GENOMIC DNA]</scope>
    <source>
        <strain evidence="2 3">IJ1G</strain>
    </source>
</reference>
<evidence type="ECO:0000313" key="2">
    <source>
        <dbReference type="EMBL" id="TQV95478.1"/>
    </source>
</evidence>